<dbReference type="PATRIC" id="fig|641526.4.peg.740"/>
<dbReference type="Pfam" id="PF19578">
    <property type="entry name" value="DUF6090"/>
    <property type="match status" value="1"/>
</dbReference>
<proteinExistence type="predicted"/>
<dbReference type="STRING" id="641526.ADIWIN_0748"/>
<keyword evidence="3" id="KW-1185">Reference proteome</keyword>
<dbReference type="eggNOG" id="ENOG502ZCCU">
    <property type="taxonomic scope" value="Bacteria"/>
</dbReference>
<organism evidence="2 3">
    <name type="scientific">Winogradskyella psychrotolerans RS-3</name>
    <dbReference type="NCBI Taxonomy" id="641526"/>
    <lineage>
        <taxon>Bacteria</taxon>
        <taxon>Pseudomonadati</taxon>
        <taxon>Bacteroidota</taxon>
        <taxon>Flavobacteriia</taxon>
        <taxon>Flavobacteriales</taxon>
        <taxon>Flavobacteriaceae</taxon>
        <taxon>Winogradskyella</taxon>
    </lineage>
</organism>
<evidence type="ECO:0000313" key="3">
    <source>
        <dbReference type="Proteomes" id="UP000014962"/>
    </source>
</evidence>
<gene>
    <name evidence="2" type="ORF">ADIWIN_0748</name>
</gene>
<keyword evidence="1" id="KW-0472">Membrane</keyword>
<accession>S7VVQ7</accession>
<evidence type="ECO:0000256" key="1">
    <source>
        <dbReference type="SAM" id="Phobius"/>
    </source>
</evidence>
<evidence type="ECO:0000313" key="2">
    <source>
        <dbReference type="EMBL" id="EPR74171.1"/>
    </source>
</evidence>
<dbReference type="InterPro" id="IPR045749">
    <property type="entry name" value="DUF6090"/>
</dbReference>
<dbReference type="Proteomes" id="UP000014962">
    <property type="component" value="Unassembled WGS sequence"/>
</dbReference>
<keyword evidence="1" id="KW-0812">Transmembrane</keyword>
<sequence>MITESRTSKYLLYGIGEIILVVIGILIALQINNWNEHSKQNQIEHQYLMALKEEFNHNTLKLKQVIATNKANADNALKISDLMGPETPEITEKEFSKLAMNMTNWEVMYHPNQAVLDEIISSGKLSIFSNATLKFALSSSKGILSRVKFQEEEHSVVRMQVIELMNAKGNAKRMIIDAQGDTFDIKPSKFELGNLQLLQSQELENELMDFILTARYLNQNYYSELKKEIENILELIDKELE</sequence>
<protein>
    <submittedName>
        <fullName evidence="2">Uncharacterized protein</fullName>
    </submittedName>
</protein>
<keyword evidence="1" id="KW-1133">Transmembrane helix</keyword>
<comment type="caution">
    <text evidence="2">The sequence shown here is derived from an EMBL/GenBank/DDBJ whole genome shotgun (WGS) entry which is preliminary data.</text>
</comment>
<dbReference type="AlphaFoldDB" id="S7VVQ7"/>
<dbReference type="EMBL" id="ATMR01000042">
    <property type="protein sequence ID" value="EPR74171.1"/>
    <property type="molecule type" value="Genomic_DNA"/>
</dbReference>
<reference evidence="2 3" key="1">
    <citation type="journal article" date="2013" name="Genome Announc.">
        <title>Draft Genome Sequence of Winogradskyella psychrotolerans RS-3T, Isolated from the Marine Transect of Kongsfjorden, Ny-Alesund, Svalbard, Arctic Ocean.</title>
        <authorList>
            <person name="Kumar Pinnaka A."/>
            <person name="Ara S."/>
            <person name="Singh A."/>
            <person name="Shivaji S."/>
        </authorList>
    </citation>
    <scope>NUCLEOTIDE SEQUENCE [LARGE SCALE GENOMIC DNA]</scope>
    <source>
        <strain evidence="2 3">RS-3</strain>
    </source>
</reference>
<name>S7VVQ7_9FLAO</name>
<feature type="transmembrane region" description="Helical" evidence="1">
    <location>
        <begin position="12"/>
        <end position="31"/>
    </location>
</feature>